<protein>
    <submittedName>
        <fullName evidence="2">Cupin domain-containing protein</fullName>
    </submittedName>
</protein>
<dbReference type="PANTHER" id="PTHR43346:SF1">
    <property type="entry name" value="QUERCETIN 2,3-DIOXYGENASE-RELATED"/>
    <property type="match status" value="1"/>
</dbReference>
<feature type="domain" description="Cupin type-2" evidence="1">
    <location>
        <begin position="55"/>
        <end position="115"/>
    </location>
</feature>
<gene>
    <name evidence="2" type="ORF">ACFPT7_25000</name>
</gene>
<keyword evidence="3" id="KW-1185">Reference proteome</keyword>
<dbReference type="PANTHER" id="PTHR43346">
    <property type="entry name" value="LIGAND BINDING DOMAIN PROTEIN, PUTATIVE (AFU_ORTHOLOGUE AFUA_6G14370)-RELATED"/>
    <property type="match status" value="1"/>
</dbReference>
<dbReference type="SUPFAM" id="SSF51182">
    <property type="entry name" value="RmlC-like cupins"/>
    <property type="match status" value="1"/>
</dbReference>
<dbReference type="Gene3D" id="2.60.120.10">
    <property type="entry name" value="Jelly Rolls"/>
    <property type="match status" value="1"/>
</dbReference>
<dbReference type="InterPro" id="IPR014710">
    <property type="entry name" value="RmlC-like_jellyroll"/>
</dbReference>
<dbReference type="Pfam" id="PF07883">
    <property type="entry name" value="Cupin_2"/>
    <property type="match status" value="1"/>
</dbReference>
<accession>A0ABW1ERN3</accession>
<name>A0ABW1ERN3_9BACT</name>
<dbReference type="CDD" id="cd02208">
    <property type="entry name" value="cupin_RmlC-like"/>
    <property type="match status" value="1"/>
</dbReference>
<reference evidence="3" key="1">
    <citation type="journal article" date="2019" name="Int. J. Syst. Evol. Microbiol.">
        <title>The Global Catalogue of Microorganisms (GCM) 10K type strain sequencing project: providing services to taxonomists for standard genome sequencing and annotation.</title>
        <authorList>
            <consortium name="The Broad Institute Genomics Platform"/>
            <consortium name="The Broad Institute Genome Sequencing Center for Infectious Disease"/>
            <person name="Wu L."/>
            <person name="Ma J."/>
        </authorList>
    </citation>
    <scope>NUCLEOTIDE SEQUENCE [LARGE SCALE GENOMIC DNA]</scope>
    <source>
        <strain evidence="3">JCM 4087</strain>
    </source>
</reference>
<dbReference type="InterPro" id="IPR011051">
    <property type="entry name" value="RmlC_Cupin_sf"/>
</dbReference>
<comment type="caution">
    <text evidence="2">The sequence shown here is derived from an EMBL/GenBank/DDBJ whole genome shotgun (WGS) entry which is preliminary data.</text>
</comment>
<organism evidence="2 3">
    <name type="scientific">Acidicapsa dinghuensis</name>
    <dbReference type="NCBI Taxonomy" id="2218256"/>
    <lineage>
        <taxon>Bacteria</taxon>
        <taxon>Pseudomonadati</taxon>
        <taxon>Acidobacteriota</taxon>
        <taxon>Terriglobia</taxon>
        <taxon>Terriglobales</taxon>
        <taxon>Acidobacteriaceae</taxon>
        <taxon>Acidicapsa</taxon>
    </lineage>
</organism>
<evidence type="ECO:0000313" key="3">
    <source>
        <dbReference type="Proteomes" id="UP001596091"/>
    </source>
</evidence>
<dbReference type="RefSeq" id="WP_263341678.1">
    <property type="nucleotide sequence ID" value="NZ_JAGSYH010000008.1"/>
</dbReference>
<dbReference type="InterPro" id="IPR052538">
    <property type="entry name" value="Flavonoid_dioxygenase-like"/>
</dbReference>
<proteinExistence type="predicted"/>
<dbReference type="EMBL" id="JBHSPH010000020">
    <property type="protein sequence ID" value="MFC5865588.1"/>
    <property type="molecule type" value="Genomic_DNA"/>
</dbReference>
<sequence>MPDIPPQHQPNAQHQFDLEQLAASLPETSQTMLLDIRLTDEPAASSRIFRVYRPVPRHYHKGCDEYLLVVKGRARFVVGDELEVELRPGQLQFFRRNVVHGFLEILEHPFVILSVDTPRREPDDVHFVDPTQRTVDSFIRTLPGY</sequence>
<evidence type="ECO:0000259" key="1">
    <source>
        <dbReference type="Pfam" id="PF07883"/>
    </source>
</evidence>
<dbReference type="Proteomes" id="UP001596091">
    <property type="component" value="Unassembled WGS sequence"/>
</dbReference>
<dbReference type="InterPro" id="IPR013096">
    <property type="entry name" value="Cupin_2"/>
</dbReference>
<evidence type="ECO:0000313" key="2">
    <source>
        <dbReference type="EMBL" id="MFC5865588.1"/>
    </source>
</evidence>